<evidence type="ECO:0000256" key="1">
    <source>
        <dbReference type="SAM" id="MobiDB-lite"/>
    </source>
</evidence>
<keyword evidence="2" id="KW-0812">Transmembrane</keyword>
<evidence type="ECO:0000256" key="2">
    <source>
        <dbReference type="SAM" id="Phobius"/>
    </source>
</evidence>
<proteinExistence type="predicted"/>
<feature type="compositionally biased region" description="Pro residues" evidence="1">
    <location>
        <begin position="373"/>
        <end position="395"/>
    </location>
</feature>
<feature type="transmembrane region" description="Helical" evidence="2">
    <location>
        <begin position="47"/>
        <end position="71"/>
    </location>
</feature>
<comment type="caution">
    <text evidence="4">The sequence shown here is derived from an EMBL/GenBank/DDBJ whole genome shotgun (WGS) entry which is preliminary data.</text>
</comment>
<feature type="transmembrane region" description="Helical" evidence="2">
    <location>
        <begin position="275"/>
        <end position="308"/>
    </location>
</feature>
<dbReference type="Proteomes" id="UP001550850">
    <property type="component" value="Unassembled WGS sequence"/>
</dbReference>
<feature type="transmembrane region" description="Helical" evidence="2">
    <location>
        <begin position="91"/>
        <end position="112"/>
    </location>
</feature>
<keyword evidence="2" id="KW-0472">Membrane</keyword>
<feature type="transmembrane region" description="Helical" evidence="2">
    <location>
        <begin position="133"/>
        <end position="162"/>
    </location>
</feature>
<organism evidence="4 5">
    <name type="scientific">Streptomyces fragilis</name>
    <dbReference type="NCBI Taxonomy" id="67301"/>
    <lineage>
        <taxon>Bacteria</taxon>
        <taxon>Bacillati</taxon>
        <taxon>Actinomycetota</taxon>
        <taxon>Actinomycetes</taxon>
        <taxon>Kitasatosporales</taxon>
        <taxon>Streptomycetaceae</taxon>
        <taxon>Streptomyces</taxon>
    </lineage>
</organism>
<keyword evidence="5" id="KW-1185">Reference proteome</keyword>
<sequence length="433" mass="44118">MPPQPPYPYYAQKAWAPQPGVVPLRPLGVGDIIKGTFLAFGRSWLQLLVFALLTMLGVGLLLTVPLVLLGAGDPETTAPASVSLALLGGPAALFVLPALIYVAPMIALRETVVGRKVTLSVLRERIGVRTLRVLGTMLLVMCAALPFFLVAVVGGVCVGVGVEQQNPGGTALAVVGFLVVCAAIVGMVWMGYRLIFAPAITVLEDLGPVASLRRSAALVKGDWWRVFGITYLMGMIVGAMAYVAILVCMLVMMLVTVPLASSAGFSEGADPTWGIAAVVVMVLVGAVMAAVYFLTFALSSYSTGLLYVDQRLRRENFAETLLASAASYGPPGAAPPAAPAGPYPGATAPYTGPVAPYTAPTPPPGAAAGPTDPYLPPMAPPVPPTAPPSAPPADTPPADASPSGALTPPDGPASPADGPASPPAPPAGPPAPR</sequence>
<feature type="region of interest" description="Disordered" evidence="1">
    <location>
        <begin position="361"/>
        <end position="433"/>
    </location>
</feature>
<keyword evidence="2" id="KW-1133">Transmembrane helix</keyword>
<accession>A0ABV2YB68</accession>
<name>A0ABV2YB68_9ACTN</name>
<protein>
    <recommendedName>
        <fullName evidence="3">DUF7847 domain-containing protein</fullName>
    </recommendedName>
</protein>
<feature type="compositionally biased region" description="Pro residues" evidence="1">
    <location>
        <begin position="420"/>
        <end position="433"/>
    </location>
</feature>
<dbReference type="Pfam" id="PF25231">
    <property type="entry name" value="DUF7847"/>
    <property type="match status" value="1"/>
</dbReference>
<feature type="transmembrane region" description="Helical" evidence="2">
    <location>
        <begin position="168"/>
        <end position="190"/>
    </location>
</feature>
<evidence type="ECO:0000313" key="4">
    <source>
        <dbReference type="EMBL" id="MEU3552970.1"/>
    </source>
</evidence>
<evidence type="ECO:0000259" key="3">
    <source>
        <dbReference type="Pfam" id="PF25231"/>
    </source>
</evidence>
<gene>
    <name evidence="4" type="ORF">AB0E65_01830</name>
</gene>
<feature type="transmembrane region" description="Helical" evidence="2">
    <location>
        <begin position="223"/>
        <end position="255"/>
    </location>
</feature>
<dbReference type="PRINTS" id="PR01217">
    <property type="entry name" value="PRICHEXTENSN"/>
</dbReference>
<evidence type="ECO:0000313" key="5">
    <source>
        <dbReference type="Proteomes" id="UP001550850"/>
    </source>
</evidence>
<dbReference type="InterPro" id="IPR057169">
    <property type="entry name" value="DUF7847"/>
</dbReference>
<dbReference type="EMBL" id="JBEZUR010000002">
    <property type="protein sequence ID" value="MEU3552970.1"/>
    <property type="molecule type" value="Genomic_DNA"/>
</dbReference>
<feature type="domain" description="DUF7847" evidence="3">
    <location>
        <begin position="51"/>
        <end position="292"/>
    </location>
</feature>
<reference evidence="4 5" key="1">
    <citation type="submission" date="2024-06" db="EMBL/GenBank/DDBJ databases">
        <title>The Natural Products Discovery Center: Release of the First 8490 Sequenced Strains for Exploring Actinobacteria Biosynthetic Diversity.</title>
        <authorList>
            <person name="Kalkreuter E."/>
            <person name="Kautsar S.A."/>
            <person name="Yang D."/>
            <person name="Bader C.D."/>
            <person name="Teijaro C.N."/>
            <person name="Fluegel L."/>
            <person name="Davis C.M."/>
            <person name="Simpson J.R."/>
            <person name="Lauterbach L."/>
            <person name="Steele A.D."/>
            <person name="Gui C."/>
            <person name="Meng S."/>
            <person name="Li G."/>
            <person name="Viehrig K."/>
            <person name="Ye F."/>
            <person name="Su P."/>
            <person name="Kiefer A.F."/>
            <person name="Nichols A."/>
            <person name="Cepeda A.J."/>
            <person name="Yan W."/>
            <person name="Fan B."/>
            <person name="Jiang Y."/>
            <person name="Adhikari A."/>
            <person name="Zheng C.-J."/>
            <person name="Schuster L."/>
            <person name="Cowan T.M."/>
            <person name="Smanski M.J."/>
            <person name="Chevrette M.G."/>
            <person name="De Carvalho L.P.S."/>
            <person name="Shen B."/>
        </authorList>
    </citation>
    <scope>NUCLEOTIDE SEQUENCE [LARGE SCALE GENOMIC DNA]</scope>
    <source>
        <strain evidence="4 5">NPDC038104</strain>
    </source>
</reference>
<dbReference type="RefSeq" id="WP_108953984.1">
    <property type="nucleotide sequence ID" value="NZ_BEVZ01000003.1"/>
</dbReference>